<dbReference type="RefSeq" id="WP_229430075.1">
    <property type="nucleotide sequence ID" value="NZ_JACHXS010000004.1"/>
</dbReference>
<feature type="domain" description="Sulfatase-modifying factor enzyme-like" evidence="1">
    <location>
        <begin position="184"/>
        <end position="322"/>
    </location>
</feature>
<organism evidence="2 3">
    <name type="scientific">Pseudoduganella umbonata</name>
    <dbReference type="NCBI Taxonomy" id="864828"/>
    <lineage>
        <taxon>Bacteria</taxon>
        <taxon>Pseudomonadati</taxon>
        <taxon>Pseudomonadota</taxon>
        <taxon>Betaproteobacteria</taxon>
        <taxon>Burkholderiales</taxon>
        <taxon>Oxalobacteraceae</taxon>
        <taxon>Telluria group</taxon>
        <taxon>Pseudoduganella</taxon>
    </lineage>
</organism>
<comment type="caution">
    <text evidence="2">The sequence shown here is derived from an EMBL/GenBank/DDBJ whole genome shotgun (WGS) entry which is preliminary data.</text>
</comment>
<reference evidence="2 3" key="1">
    <citation type="submission" date="2020-08" db="EMBL/GenBank/DDBJ databases">
        <title>Genomic Encyclopedia of Type Strains, Phase III (KMG-III): the genomes of soil and plant-associated and newly described type strains.</title>
        <authorList>
            <person name="Whitman W."/>
        </authorList>
    </citation>
    <scope>NUCLEOTIDE SEQUENCE [LARGE SCALE GENOMIC DNA]</scope>
    <source>
        <strain evidence="2 3">CECT 7753</strain>
    </source>
</reference>
<evidence type="ECO:0000313" key="2">
    <source>
        <dbReference type="EMBL" id="MBB3221820.1"/>
    </source>
</evidence>
<dbReference type="Proteomes" id="UP000584325">
    <property type="component" value="Unassembled WGS sequence"/>
</dbReference>
<dbReference type="Pfam" id="PF03781">
    <property type="entry name" value="FGE-sulfatase"/>
    <property type="match status" value="2"/>
</dbReference>
<name>A0A7W5EBI2_9BURK</name>
<dbReference type="InterPro" id="IPR030809">
    <property type="entry name" value="EgtB_signatur"/>
</dbReference>
<evidence type="ECO:0000259" key="1">
    <source>
        <dbReference type="Pfam" id="PF03781"/>
    </source>
</evidence>
<dbReference type="PANTHER" id="PTHR23150">
    <property type="entry name" value="SULFATASE MODIFYING FACTOR 1, 2"/>
    <property type="match status" value="1"/>
</dbReference>
<proteinExistence type="predicted"/>
<feature type="domain" description="Sulfatase-modifying factor enzyme-like" evidence="1">
    <location>
        <begin position="328"/>
        <end position="396"/>
    </location>
</feature>
<dbReference type="NCBIfam" id="TIGR04373">
    <property type="entry name" value="egtB_X_signatur"/>
    <property type="match status" value="1"/>
</dbReference>
<dbReference type="InterPro" id="IPR016187">
    <property type="entry name" value="CTDL_fold"/>
</dbReference>
<dbReference type="NCBIfam" id="NF041186">
    <property type="entry name" value="SenA"/>
    <property type="match status" value="1"/>
</dbReference>
<accession>A0A7W5EBI2</accession>
<dbReference type="InterPro" id="IPR005532">
    <property type="entry name" value="SUMF_dom"/>
</dbReference>
<dbReference type="EMBL" id="JACHXS010000004">
    <property type="protein sequence ID" value="MBB3221820.1"/>
    <property type="molecule type" value="Genomic_DNA"/>
</dbReference>
<dbReference type="AlphaFoldDB" id="A0A7W5EBI2"/>
<dbReference type="Gene3D" id="3.90.1580.10">
    <property type="entry name" value="paralog of FGE (formylglycine-generating enzyme)"/>
    <property type="match status" value="2"/>
</dbReference>
<dbReference type="InterPro" id="IPR042095">
    <property type="entry name" value="SUMF_sf"/>
</dbReference>
<evidence type="ECO:0000313" key="3">
    <source>
        <dbReference type="Proteomes" id="UP000584325"/>
    </source>
</evidence>
<gene>
    <name evidence="2" type="ORF">FHS02_002630</name>
</gene>
<protein>
    <submittedName>
        <fullName evidence="2">Ergothioneine biosynthesis protein EgtB</fullName>
    </submittedName>
</protein>
<dbReference type="InterPro" id="IPR051043">
    <property type="entry name" value="Sulfatase_Mod_Factor_Kinase"/>
</dbReference>
<sequence length="400" mass="45393">MNSITASFRTARTQQLAEAMQDARHYTLALFDCFAAAGMDVPRNVPQLRIVNPPLWELGHTAWFAEWFILREALSSHPADAQFASLLTKGDDWFDSANVPHRSRWTLDLPTTGGVKTYCHEVLDRVVDKLSREANTDEALYPYRLALAHEDMHGEAYLYTLQTLGLDAPAHLAHDEPASADRGSIRFPGGTLQQGCAADTAGFVFDNEKVAHPVYVAPFHMDAGLVTNARYMDFIADGGYDNRQFWSTGGAAWLMRQERSAPRYWQRDGGGWRTVRFGRPAMLNPDEPVRHVSLYEAQAYCAWAGRRLPTEAEWEFAALHGHPAFRWGQLWEWTASPFEPYPGFTADRYREYSAPWFGTHQVLRGASFATPSRFGSAKFRNFFMPERDDIFCGFRTCAWD</sequence>
<dbReference type="SUPFAM" id="SSF56436">
    <property type="entry name" value="C-type lectin-like"/>
    <property type="match status" value="1"/>
</dbReference>
<dbReference type="PANTHER" id="PTHR23150:SF36">
    <property type="entry name" value="HERCYNINE OXYGENASE"/>
    <property type="match status" value="1"/>
</dbReference>